<organism evidence="2 3">
    <name type="scientific">Platanthera zijinensis</name>
    <dbReference type="NCBI Taxonomy" id="2320716"/>
    <lineage>
        <taxon>Eukaryota</taxon>
        <taxon>Viridiplantae</taxon>
        <taxon>Streptophyta</taxon>
        <taxon>Embryophyta</taxon>
        <taxon>Tracheophyta</taxon>
        <taxon>Spermatophyta</taxon>
        <taxon>Magnoliopsida</taxon>
        <taxon>Liliopsida</taxon>
        <taxon>Asparagales</taxon>
        <taxon>Orchidaceae</taxon>
        <taxon>Orchidoideae</taxon>
        <taxon>Orchideae</taxon>
        <taxon>Orchidinae</taxon>
        <taxon>Platanthera</taxon>
    </lineage>
</organism>
<dbReference type="Proteomes" id="UP001418222">
    <property type="component" value="Unassembled WGS sequence"/>
</dbReference>
<protein>
    <submittedName>
        <fullName evidence="2">Mitochondrial import inner membrane translocase subunit TIM50</fullName>
    </submittedName>
</protein>
<feature type="coiled-coil region" evidence="1">
    <location>
        <begin position="178"/>
        <end position="205"/>
    </location>
</feature>
<evidence type="ECO:0000313" key="2">
    <source>
        <dbReference type="EMBL" id="KAK8943121.1"/>
    </source>
</evidence>
<dbReference type="AlphaFoldDB" id="A0AAP0BLD2"/>
<proteinExistence type="predicted"/>
<keyword evidence="1" id="KW-0175">Coiled coil</keyword>
<gene>
    <name evidence="2" type="primary">TIM50</name>
    <name evidence="2" type="ORF">KSP39_PZI009218</name>
</gene>
<name>A0AAP0BLD2_9ASPA</name>
<comment type="caution">
    <text evidence="2">The sequence shown here is derived from an EMBL/GenBank/DDBJ whole genome shotgun (WGS) entry which is preliminary data.</text>
</comment>
<keyword evidence="3" id="KW-1185">Reference proteome</keyword>
<accession>A0AAP0BLD2</accession>
<sequence length="279" mass="30862">MGMERGWGARSADQLRLNPFKLGARGVGGRPFEPCAGKAVTTSLWVGLLEQPGFTEPSSDKLLPDLHPQEQHVFTLVLDLNETLVYSDWKLATHQPPSAHPLALEGLSSLVFASQQKTTRLSRRTSAFSLSRPQLPSSHTCSSSASVDVDRVLSPLIEAAYYSILEAQSLSPAPLTGRDALFARLAKLDRRIAQWEARLSHMDAQFDLQLAALYMSRASMIIFLSSLPSSPSLPVLVPPPLSATTAYFSDRHSAATAPFWTAHKEKIFQYDRYIEREDR</sequence>
<reference evidence="2 3" key="1">
    <citation type="journal article" date="2022" name="Nat. Plants">
        <title>Genomes of leafy and leafless Platanthera orchids illuminate the evolution of mycoheterotrophy.</title>
        <authorList>
            <person name="Li M.H."/>
            <person name="Liu K.W."/>
            <person name="Li Z."/>
            <person name="Lu H.C."/>
            <person name="Ye Q.L."/>
            <person name="Zhang D."/>
            <person name="Wang J.Y."/>
            <person name="Li Y.F."/>
            <person name="Zhong Z.M."/>
            <person name="Liu X."/>
            <person name="Yu X."/>
            <person name="Liu D.K."/>
            <person name="Tu X.D."/>
            <person name="Liu B."/>
            <person name="Hao Y."/>
            <person name="Liao X.Y."/>
            <person name="Jiang Y.T."/>
            <person name="Sun W.H."/>
            <person name="Chen J."/>
            <person name="Chen Y.Q."/>
            <person name="Ai Y."/>
            <person name="Zhai J.W."/>
            <person name="Wu S.S."/>
            <person name="Zhou Z."/>
            <person name="Hsiao Y.Y."/>
            <person name="Wu W.L."/>
            <person name="Chen Y.Y."/>
            <person name="Lin Y.F."/>
            <person name="Hsu J.L."/>
            <person name="Li C.Y."/>
            <person name="Wang Z.W."/>
            <person name="Zhao X."/>
            <person name="Zhong W.Y."/>
            <person name="Ma X.K."/>
            <person name="Ma L."/>
            <person name="Huang J."/>
            <person name="Chen G.Z."/>
            <person name="Huang M.Z."/>
            <person name="Huang L."/>
            <person name="Peng D.H."/>
            <person name="Luo Y.B."/>
            <person name="Zou S.Q."/>
            <person name="Chen S.P."/>
            <person name="Lan S."/>
            <person name="Tsai W.C."/>
            <person name="Van de Peer Y."/>
            <person name="Liu Z.J."/>
        </authorList>
    </citation>
    <scope>NUCLEOTIDE SEQUENCE [LARGE SCALE GENOMIC DNA]</scope>
    <source>
        <strain evidence="2">Lor287</strain>
    </source>
</reference>
<dbReference type="EMBL" id="JBBWWQ010000007">
    <property type="protein sequence ID" value="KAK8943121.1"/>
    <property type="molecule type" value="Genomic_DNA"/>
</dbReference>
<evidence type="ECO:0000256" key="1">
    <source>
        <dbReference type="SAM" id="Coils"/>
    </source>
</evidence>
<evidence type="ECO:0000313" key="3">
    <source>
        <dbReference type="Proteomes" id="UP001418222"/>
    </source>
</evidence>